<protein>
    <submittedName>
        <fullName evidence="3">Major outer membrane protein P.IB</fullName>
    </submittedName>
</protein>
<feature type="signal peptide" evidence="2">
    <location>
        <begin position="1"/>
        <end position="17"/>
    </location>
</feature>
<accession>F2B8Z5</accession>
<sequence>MNKLFLTLLAAALPAAAEVELYGNIRSGVEAVHSSRPSGSETTAAVRDFGSYVGIKGRIPLGSQAAGISAGRPQHGFGGGSARPPYRADARREQDGTEEGQNSMPERAGRFEFR</sequence>
<gene>
    <name evidence="3" type="ORF">HMPREF9123_0198</name>
</gene>
<evidence type="ECO:0000256" key="1">
    <source>
        <dbReference type="SAM" id="MobiDB-lite"/>
    </source>
</evidence>
<dbReference type="Gene3D" id="2.40.160.10">
    <property type="entry name" value="Porin"/>
    <property type="match status" value="1"/>
</dbReference>
<organism evidence="3 4">
    <name type="scientific">Neisseria bacilliformis ATCC BAA-1200</name>
    <dbReference type="NCBI Taxonomy" id="888742"/>
    <lineage>
        <taxon>Bacteria</taxon>
        <taxon>Pseudomonadati</taxon>
        <taxon>Pseudomonadota</taxon>
        <taxon>Betaproteobacteria</taxon>
        <taxon>Neisseriales</taxon>
        <taxon>Neisseriaceae</taxon>
        <taxon>Neisseria</taxon>
    </lineage>
</organism>
<keyword evidence="4" id="KW-1185">Reference proteome</keyword>
<dbReference type="InterPro" id="IPR023614">
    <property type="entry name" value="Porin_dom_sf"/>
</dbReference>
<dbReference type="Proteomes" id="UP000004105">
    <property type="component" value="Unassembled WGS sequence"/>
</dbReference>
<comment type="caution">
    <text evidence="3">The sequence shown here is derived from an EMBL/GenBank/DDBJ whole genome shotgun (WGS) entry which is preliminary data.</text>
</comment>
<dbReference type="EMBL" id="AFAY01000003">
    <property type="protein sequence ID" value="EGF12218.1"/>
    <property type="molecule type" value="Genomic_DNA"/>
</dbReference>
<evidence type="ECO:0000313" key="3">
    <source>
        <dbReference type="EMBL" id="EGF12218.1"/>
    </source>
</evidence>
<proteinExistence type="predicted"/>
<dbReference type="STRING" id="267212.GCA_001063965_01539"/>
<dbReference type="AlphaFoldDB" id="F2B8Z5"/>
<dbReference type="RefSeq" id="WP_007341213.1">
    <property type="nucleotide sequence ID" value="NZ_GL878494.1"/>
</dbReference>
<feature type="compositionally biased region" description="Basic and acidic residues" evidence="1">
    <location>
        <begin position="86"/>
        <end position="95"/>
    </location>
</feature>
<feature type="chain" id="PRO_5003274064" evidence="2">
    <location>
        <begin position="18"/>
        <end position="114"/>
    </location>
</feature>
<evidence type="ECO:0000256" key="2">
    <source>
        <dbReference type="SAM" id="SignalP"/>
    </source>
</evidence>
<dbReference type="OrthoDB" id="8607272at2"/>
<evidence type="ECO:0000313" key="4">
    <source>
        <dbReference type="Proteomes" id="UP000004105"/>
    </source>
</evidence>
<feature type="region of interest" description="Disordered" evidence="1">
    <location>
        <begin position="65"/>
        <end position="114"/>
    </location>
</feature>
<dbReference type="HOGENOM" id="CLU_2118431_0_0_4"/>
<keyword evidence="2" id="KW-0732">Signal</keyword>
<name>F2B8Z5_9NEIS</name>
<reference evidence="3 4" key="1">
    <citation type="submission" date="2011-02" db="EMBL/GenBank/DDBJ databases">
        <authorList>
            <person name="Muzny D."/>
            <person name="Qin X."/>
            <person name="Deng J."/>
            <person name="Jiang H."/>
            <person name="Liu Y."/>
            <person name="Qu J."/>
            <person name="Song X.-Z."/>
            <person name="Zhang L."/>
            <person name="Thornton R."/>
            <person name="Coyle M."/>
            <person name="Francisco L."/>
            <person name="Jackson L."/>
            <person name="Javaid M."/>
            <person name="Korchina V."/>
            <person name="Kovar C."/>
            <person name="Mata R."/>
            <person name="Mathew T."/>
            <person name="Ngo R."/>
            <person name="Nguyen L."/>
            <person name="Nguyen N."/>
            <person name="Okwuonu G."/>
            <person name="Ongeri F."/>
            <person name="Pham C."/>
            <person name="Simmons D."/>
            <person name="Wilczek-Boney K."/>
            <person name="Hale W."/>
            <person name="Jakkamsetti A."/>
            <person name="Pham P."/>
            <person name="Ruth R."/>
            <person name="San Lucas F."/>
            <person name="Warren J."/>
            <person name="Zhang J."/>
            <person name="Zhao Z."/>
            <person name="Zhou C."/>
            <person name="Zhu D."/>
            <person name="Lee S."/>
            <person name="Bess C."/>
            <person name="Blankenburg K."/>
            <person name="Forbes L."/>
            <person name="Fu Q."/>
            <person name="Gubbala S."/>
            <person name="Hirani K."/>
            <person name="Jayaseelan J.C."/>
            <person name="Lara F."/>
            <person name="Munidasa M."/>
            <person name="Palculict T."/>
            <person name="Patil S."/>
            <person name="Pu L.-L."/>
            <person name="Saada N."/>
            <person name="Tang L."/>
            <person name="Weissenberger G."/>
            <person name="Zhu Y."/>
            <person name="Hemphill L."/>
            <person name="Shang Y."/>
            <person name="Youmans B."/>
            <person name="Ayvaz T."/>
            <person name="Ross M."/>
            <person name="Santibanez J."/>
            <person name="Aqrawi P."/>
            <person name="Gross S."/>
            <person name="Joshi V."/>
            <person name="Fowler G."/>
            <person name="Nazareth L."/>
            <person name="Reid J."/>
            <person name="Worley K."/>
            <person name="Petrosino J."/>
            <person name="Highlander S."/>
            <person name="Gibbs R."/>
        </authorList>
    </citation>
    <scope>NUCLEOTIDE SEQUENCE [LARGE SCALE GENOMIC DNA]</scope>
    <source>
        <strain evidence="3 4">ATCC BAA-1200</strain>
    </source>
</reference>